<feature type="domain" description="HD-GYP" evidence="2">
    <location>
        <begin position="203"/>
        <end position="401"/>
    </location>
</feature>
<feature type="domain" description="HD" evidence="1">
    <location>
        <begin position="225"/>
        <end position="347"/>
    </location>
</feature>
<dbReference type="PROSITE" id="PS51832">
    <property type="entry name" value="HD_GYP"/>
    <property type="match status" value="1"/>
</dbReference>
<dbReference type="EMBL" id="JAQIFT010000057">
    <property type="protein sequence ID" value="MDA3732930.1"/>
    <property type="molecule type" value="Genomic_DNA"/>
</dbReference>
<dbReference type="InterPro" id="IPR003607">
    <property type="entry name" value="HD/PDEase_dom"/>
</dbReference>
<accession>A0AA42DPT5</accession>
<name>A0AA42DPT5_9FIRM</name>
<dbReference type="PANTHER" id="PTHR43155:SF1">
    <property type="entry name" value="3'3'-CGAMP-SPECIFIC PHOSPHODIESTERASE 1"/>
    <property type="match status" value="1"/>
</dbReference>
<dbReference type="InterPro" id="IPR006674">
    <property type="entry name" value="HD_domain"/>
</dbReference>
<protein>
    <submittedName>
        <fullName evidence="3">HD domain-containing protein</fullName>
    </submittedName>
</protein>
<evidence type="ECO:0000313" key="4">
    <source>
        <dbReference type="Proteomes" id="UP001169242"/>
    </source>
</evidence>
<dbReference type="Pfam" id="PF13487">
    <property type="entry name" value="HD_5"/>
    <property type="match status" value="1"/>
</dbReference>
<dbReference type="Gene3D" id="1.10.3210.10">
    <property type="entry name" value="Hypothetical protein af1432"/>
    <property type="match status" value="2"/>
</dbReference>
<dbReference type="PANTHER" id="PTHR43155">
    <property type="entry name" value="CYCLIC DI-GMP PHOSPHODIESTERASE PA4108-RELATED"/>
    <property type="match status" value="1"/>
</dbReference>
<dbReference type="Pfam" id="PF01966">
    <property type="entry name" value="HD"/>
    <property type="match status" value="1"/>
</dbReference>
<organism evidence="3 4">
    <name type="scientific">Holtiella tumoricola</name>
    <dbReference type="NCBI Taxonomy" id="3018743"/>
    <lineage>
        <taxon>Bacteria</taxon>
        <taxon>Bacillati</taxon>
        <taxon>Bacillota</taxon>
        <taxon>Clostridia</taxon>
        <taxon>Lachnospirales</taxon>
        <taxon>Cellulosilyticaceae</taxon>
        <taxon>Holtiella</taxon>
    </lineage>
</organism>
<comment type="caution">
    <text evidence="3">The sequence shown here is derived from an EMBL/GenBank/DDBJ whole genome shotgun (WGS) entry which is preliminary data.</text>
</comment>
<dbReference type="AlphaFoldDB" id="A0AA42DPT5"/>
<dbReference type="SUPFAM" id="SSF109604">
    <property type="entry name" value="HD-domain/PDEase-like"/>
    <property type="match status" value="2"/>
</dbReference>
<evidence type="ECO:0000313" key="3">
    <source>
        <dbReference type="EMBL" id="MDA3732930.1"/>
    </source>
</evidence>
<gene>
    <name evidence="3" type="ORF">PBV87_15745</name>
</gene>
<evidence type="ECO:0000259" key="2">
    <source>
        <dbReference type="PROSITE" id="PS51832"/>
    </source>
</evidence>
<reference evidence="3" key="1">
    <citation type="journal article" date="2023" name="Int. J. Syst. Evol. Microbiol.">
        <title>&lt;i&gt;Holtiella tumoricola&lt;/i&gt; gen. nov. sp. nov., isolated from a human clinical sample.</title>
        <authorList>
            <person name="Allen-Vercoe E."/>
            <person name="Daigneault M.C."/>
            <person name="Vancuren S.J."/>
            <person name="Cochrane K."/>
            <person name="O'Neal L.L."/>
            <person name="Sankaranarayanan K."/>
            <person name="Lawson P.A."/>
        </authorList>
    </citation>
    <scope>NUCLEOTIDE SEQUENCE</scope>
    <source>
        <strain evidence="3">CC70A</strain>
    </source>
</reference>
<dbReference type="CDD" id="cd00077">
    <property type="entry name" value="HDc"/>
    <property type="match status" value="2"/>
</dbReference>
<proteinExistence type="predicted"/>
<dbReference type="SMART" id="SM00471">
    <property type="entry name" value="HDc"/>
    <property type="match status" value="2"/>
</dbReference>
<dbReference type="InterPro" id="IPR037522">
    <property type="entry name" value="HD_GYP_dom"/>
</dbReference>
<dbReference type="PROSITE" id="PS51831">
    <property type="entry name" value="HD"/>
    <property type="match status" value="1"/>
</dbReference>
<sequence length="412" mass="47343">MGEYNVSIFNIAYSVGKIADLVDSQLTGHHRRVAYIAGRIAEELGLTTQERDEMVLAGLVHDVGALSTQDRVDIFDFKGINGGIHAEKGYKLLSILESFKDVAVHVRYHHIRWDEYPKQEEMLGGNILYLADRVDVLAQQQSNILLKSEEIRTQIIEERGKMFNPKVVEAFMRISKNEAFWLDSMSAMILAPRCEYYKNIAFTEDVMIQMGLFFSQIIDFRCRFTATHSSGIAAVASELAKLRAYSQYECTLMRFAGFVHDIGKLAVPIEIIEKPDKLTDEEYSIMKIHPYYTYQILSHIEGIGKVKEWAAYHHENIKGTGYPFGIQDSGLDEGCKIMKVADIFTALTEERPYREPMKSEKVLEIFKRVEQDEEDEEFSCLVEVLKQNYDNLVAIREAAQRDAIRRYQVFIE</sequence>
<evidence type="ECO:0000259" key="1">
    <source>
        <dbReference type="PROSITE" id="PS51831"/>
    </source>
</evidence>
<dbReference type="RefSeq" id="WP_271012890.1">
    <property type="nucleotide sequence ID" value="NZ_JAQIFT010000057.1"/>
</dbReference>
<dbReference type="Proteomes" id="UP001169242">
    <property type="component" value="Unassembled WGS sequence"/>
</dbReference>
<keyword evidence="4" id="KW-1185">Reference proteome</keyword>